<dbReference type="AlphaFoldDB" id="A0AAD1IN62"/>
<sequence>MVTGDWVVGDHLGLPVPATAAALRDGGEAFLTKAFRAFGALGEDNEVARVGRCEELTGGSTGRKLLLDVEYAHPQPGLRTDLFVKFSRDFDDPVRDRGRTQMASEVVFAVLARTPGFPIAVPHPRFADYHAGTGTGILITDRITFGHNGIERQYHKCLDTEMPRPEEHYRALVTAVARLAGTHRSGRLPDDLSSAFPVDLRASTVGESVPLSPEKLHHRLSRLSEFGAAHPGLLPPNVRSPEFLARLRDEAAEVLCREEAIWRSLREAEDHIALCHWNANVDNAWFWRDGDDVLQCGLMDWGCVSQMNVAMALWGALCGAETVLWDNHFDDLIALFCSEVTAAGGPRPDGDVLVRHVLLYMALMGITWLLDVPARIHRRLSDADAHATRSDPRIRDDEGLRAPLQMLTNVLNLWQTRGLREPLAALG</sequence>
<dbReference type="InterPro" id="IPR011009">
    <property type="entry name" value="Kinase-like_dom_sf"/>
</dbReference>
<gene>
    <name evidence="1" type="ORF">MLIT_38060</name>
</gene>
<evidence type="ECO:0000313" key="1">
    <source>
        <dbReference type="EMBL" id="BBY18214.1"/>
    </source>
</evidence>
<dbReference type="SUPFAM" id="SSF56112">
    <property type="entry name" value="Protein kinase-like (PK-like)"/>
    <property type="match status" value="1"/>
</dbReference>
<evidence type="ECO:0000313" key="2">
    <source>
        <dbReference type="Proteomes" id="UP000466607"/>
    </source>
</evidence>
<accession>A0AAD1IN62</accession>
<dbReference type="EMBL" id="AP022586">
    <property type="protein sequence ID" value="BBY18214.1"/>
    <property type="molecule type" value="Genomic_DNA"/>
</dbReference>
<protein>
    <submittedName>
        <fullName evidence="1">Uncharacterized protein</fullName>
    </submittedName>
</protein>
<dbReference type="Proteomes" id="UP000466607">
    <property type="component" value="Chromosome"/>
</dbReference>
<proteinExistence type="predicted"/>
<dbReference type="RefSeq" id="WP_179965496.1">
    <property type="nucleotide sequence ID" value="NZ_AP022586.1"/>
</dbReference>
<name>A0AAD1IN62_9MYCO</name>
<reference evidence="1 2" key="1">
    <citation type="journal article" date="2019" name="Emerg. Microbes Infect.">
        <title>Comprehensive subspecies identification of 175 nontuberculous mycobacteria species based on 7547 genomic profiles.</title>
        <authorList>
            <person name="Matsumoto Y."/>
            <person name="Kinjo T."/>
            <person name="Motooka D."/>
            <person name="Nabeya D."/>
            <person name="Jung N."/>
            <person name="Uechi K."/>
            <person name="Horii T."/>
            <person name="Iida T."/>
            <person name="Fujita J."/>
            <person name="Nakamura S."/>
        </authorList>
    </citation>
    <scope>NUCLEOTIDE SEQUENCE [LARGE SCALE GENOMIC DNA]</scope>
    <source>
        <strain evidence="1 2">JCM 17423</strain>
    </source>
</reference>
<keyword evidence="2" id="KW-1185">Reference proteome</keyword>
<organism evidence="1 2">
    <name type="scientific">Mycolicibacterium litorale</name>
    <dbReference type="NCBI Taxonomy" id="758802"/>
    <lineage>
        <taxon>Bacteria</taxon>
        <taxon>Bacillati</taxon>
        <taxon>Actinomycetota</taxon>
        <taxon>Actinomycetes</taxon>
        <taxon>Mycobacteriales</taxon>
        <taxon>Mycobacteriaceae</taxon>
        <taxon>Mycolicibacterium</taxon>
    </lineage>
</organism>